<dbReference type="RefSeq" id="XP_014169620.1">
    <property type="nucleotide sequence ID" value="XM_014314145.1"/>
</dbReference>
<dbReference type="Pfam" id="PF01546">
    <property type="entry name" value="Peptidase_M20"/>
    <property type="match status" value="1"/>
</dbReference>
<dbReference type="NCBIfam" id="TIGR01879">
    <property type="entry name" value="hydantase"/>
    <property type="match status" value="1"/>
</dbReference>
<dbReference type="Gene3D" id="3.30.70.360">
    <property type="match status" value="1"/>
</dbReference>
<dbReference type="STRING" id="655863.F0XNN6"/>
<dbReference type="InParanoid" id="F0XNN6"/>
<dbReference type="Gene3D" id="3.40.630.10">
    <property type="entry name" value="Zn peptidases"/>
    <property type="match status" value="1"/>
</dbReference>
<comment type="similarity">
    <text evidence="1">Belongs to the peptidase M20A family.</text>
</comment>
<dbReference type="InterPro" id="IPR010158">
    <property type="entry name" value="Amidase_Cbmase"/>
</dbReference>
<evidence type="ECO:0000256" key="2">
    <source>
        <dbReference type="ARBA" id="ARBA00022801"/>
    </source>
</evidence>
<dbReference type="AlphaFoldDB" id="F0XNN6"/>
<dbReference type="InterPro" id="IPR002933">
    <property type="entry name" value="Peptidase_M20"/>
</dbReference>
<dbReference type="SUPFAM" id="SSF53187">
    <property type="entry name" value="Zn-dependent exopeptidases"/>
    <property type="match status" value="1"/>
</dbReference>
<dbReference type="InterPro" id="IPR011650">
    <property type="entry name" value="Peptidase_M20_dimer"/>
</dbReference>
<dbReference type="eggNOG" id="ENOG502QPR4">
    <property type="taxonomic scope" value="Eukaryota"/>
</dbReference>
<gene>
    <name evidence="5" type="ORF">CMQ_7140</name>
</gene>
<dbReference type="PIRSF" id="PIRSF001235">
    <property type="entry name" value="Amidase_carbamoylase"/>
    <property type="match status" value="1"/>
</dbReference>
<sequence length="458" mass="49221">MAAKMQAGSSQAFSSGAGGPTPRINGQRLMDSLHSTCEFGKAHRYGDHHTETGMARLSLNDDDKAVRLWLKEQAEAIDCTVTVDQMGNMFIVRPGRTKDVAPVYIGSHLDTQMTGGRYDGILGVMAGLEALRTLHETGYETQGPMGLVNWTNEEGARFPMVTMSSGVWAGKVPLSAAWECVEITAPAGSEPQTFRAELERIGFLGEREASHRATPMAAHFELHIEQGPVLEREGLRIGVVAGAQGYSWYEVEVTGRDCHAGTTPLAARRDALLAAARMIVAGNTVAKQSGGGVLTTGVMRVEPATINTIARVARFTVDVRHPDADALAAMVARCQAEFARIAAEDCEQGVDVRWTCLTENEPVVFHPDCVAAIEQAADEEVGPDSAISGHRKLWTSIWSGAGHDSCNASKHCPTGMVFTPTRDGLSHTPTEYCSPEDCILGAQVLFGAALRFDASRRL</sequence>
<name>F0XNN6_GROCL</name>
<dbReference type="SUPFAM" id="SSF55031">
    <property type="entry name" value="Bacterial exopeptidase dimerisation domain"/>
    <property type="match status" value="1"/>
</dbReference>
<dbReference type="PANTHER" id="PTHR32494:SF5">
    <property type="entry name" value="ALLANTOATE AMIDOHYDROLASE"/>
    <property type="match status" value="1"/>
</dbReference>
<dbReference type="GeneID" id="25980652"/>
<evidence type="ECO:0000256" key="1">
    <source>
        <dbReference type="ARBA" id="ARBA00006247"/>
    </source>
</evidence>
<evidence type="ECO:0000259" key="4">
    <source>
        <dbReference type="Pfam" id="PF07687"/>
    </source>
</evidence>
<feature type="domain" description="Peptidase M20 dimerisation" evidence="4">
    <location>
        <begin position="242"/>
        <end position="345"/>
    </location>
</feature>
<evidence type="ECO:0000313" key="6">
    <source>
        <dbReference type="Proteomes" id="UP000007796"/>
    </source>
</evidence>
<dbReference type="HOGENOM" id="CLU_024588_2_1_1"/>
<evidence type="ECO:0000256" key="3">
    <source>
        <dbReference type="SAM" id="MobiDB-lite"/>
    </source>
</evidence>
<accession>F0XNN6</accession>
<dbReference type="OrthoDB" id="4676at2759"/>
<dbReference type="PANTHER" id="PTHR32494">
    <property type="entry name" value="ALLANTOATE DEIMINASE-RELATED"/>
    <property type="match status" value="1"/>
</dbReference>
<keyword evidence="2" id="KW-0378">Hydrolase</keyword>
<dbReference type="Proteomes" id="UP000007796">
    <property type="component" value="Unassembled WGS sequence"/>
</dbReference>
<evidence type="ECO:0000313" key="5">
    <source>
        <dbReference type="EMBL" id="EFX00138.1"/>
    </source>
</evidence>
<reference evidence="5 6" key="1">
    <citation type="journal article" date="2011" name="Proc. Natl. Acad. Sci. U.S.A.">
        <title>Genome and transcriptome analyses of the mountain pine beetle-fungal symbiont Grosmannia clavigera, a lodgepole pine pathogen.</title>
        <authorList>
            <person name="DiGuistini S."/>
            <person name="Wang Y."/>
            <person name="Liao N.Y."/>
            <person name="Taylor G."/>
            <person name="Tanguay P."/>
            <person name="Feau N."/>
            <person name="Henrissat B."/>
            <person name="Chan S.K."/>
            <person name="Hesse-Orce U."/>
            <person name="Alamouti S.M."/>
            <person name="Tsui C.K.M."/>
            <person name="Docking R.T."/>
            <person name="Levasseur A."/>
            <person name="Haridas S."/>
            <person name="Robertson G."/>
            <person name="Birol I."/>
            <person name="Holt R.A."/>
            <person name="Marra M.A."/>
            <person name="Hamelin R.C."/>
            <person name="Hirst M."/>
            <person name="Jones S.J.M."/>
            <person name="Bohlmann J."/>
            <person name="Breuil C."/>
        </authorList>
    </citation>
    <scope>NUCLEOTIDE SEQUENCE [LARGE SCALE GENOMIC DNA]</scope>
    <source>
        <strain evidence="6">kw1407 / UAMH 11150</strain>
    </source>
</reference>
<dbReference type="CDD" id="cd03884">
    <property type="entry name" value="M20_bAS"/>
    <property type="match status" value="1"/>
</dbReference>
<feature type="region of interest" description="Disordered" evidence="3">
    <location>
        <begin position="1"/>
        <end position="23"/>
    </location>
</feature>
<dbReference type="GO" id="GO:0016813">
    <property type="term" value="F:hydrolase activity, acting on carbon-nitrogen (but not peptide) bonds, in linear amidines"/>
    <property type="evidence" value="ECO:0007669"/>
    <property type="project" value="InterPro"/>
</dbReference>
<dbReference type="Pfam" id="PF07687">
    <property type="entry name" value="M20_dimer"/>
    <property type="match status" value="1"/>
</dbReference>
<dbReference type="InterPro" id="IPR036264">
    <property type="entry name" value="Bact_exopeptidase_dim_dom"/>
</dbReference>
<proteinExistence type="inferred from homology"/>
<protein>
    <submittedName>
        <fullName evidence="5">Metallopeptidase</fullName>
    </submittedName>
</protein>
<keyword evidence="6" id="KW-1185">Reference proteome</keyword>
<feature type="compositionally biased region" description="Low complexity" evidence="3">
    <location>
        <begin position="1"/>
        <end position="15"/>
    </location>
</feature>
<dbReference type="EMBL" id="GL629801">
    <property type="protein sequence ID" value="EFX00138.1"/>
    <property type="molecule type" value="Genomic_DNA"/>
</dbReference>
<organism evidence="6">
    <name type="scientific">Grosmannia clavigera (strain kw1407 / UAMH 11150)</name>
    <name type="common">Blue stain fungus</name>
    <name type="synonym">Graphiocladiella clavigera</name>
    <dbReference type="NCBI Taxonomy" id="655863"/>
    <lineage>
        <taxon>Eukaryota</taxon>
        <taxon>Fungi</taxon>
        <taxon>Dikarya</taxon>
        <taxon>Ascomycota</taxon>
        <taxon>Pezizomycotina</taxon>
        <taxon>Sordariomycetes</taxon>
        <taxon>Sordariomycetidae</taxon>
        <taxon>Ophiostomatales</taxon>
        <taxon>Ophiostomataceae</taxon>
        <taxon>Leptographium</taxon>
    </lineage>
</organism>